<dbReference type="AlphaFoldDB" id="A0A3M7QIE0"/>
<dbReference type="Gene3D" id="1.10.287.1060">
    <property type="entry name" value="ESAT-6-like"/>
    <property type="match status" value="1"/>
</dbReference>
<accession>A0A3M7QIE0</accession>
<feature type="domain" description="Conserved oligomeric Golgi complex subunit 4 C-terminal" evidence="1">
    <location>
        <begin position="71"/>
        <end position="291"/>
    </location>
</feature>
<reference evidence="2 3" key="1">
    <citation type="journal article" date="2018" name="Sci. Rep.">
        <title>Genomic signatures of local adaptation to the degree of environmental predictability in rotifers.</title>
        <authorList>
            <person name="Franch-Gras L."/>
            <person name="Hahn C."/>
            <person name="Garcia-Roger E.M."/>
            <person name="Carmona M.J."/>
            <person name="Serra M."/>
            <person name="Gomez A."/>
        </authorList>
    </citation>
    <scope>NUCLEOTIDE SEQUENCE [LARGE SCALE GENOMIC DNA]</scope>
    <source>
        <strain evidence="2">HYR1</strain>
    </source>
</reference>
<evidence type="ECO:0000313" key="3">
    <source>
        <dbReference type="Proteomes" id="UP000276133"/>
    </source>
</evidence>
<dbReference type="GO" id="GO:0007030">
    <property type="term" value="P:Golgi organization"/>
    <property type="evidence" value="ECO:0007669"/>
    <property type="project" value="TreeGrafter"/>
</dbReference>
<dbReference type="GO" id="GO:0017119">
    <property type="term" value="C:Golgi transport complex"/>
    <property type="evidence" value="ECO:0007669"/>
    <property type="project" value="TreeGrafter"/>
</dbReference>
<dbReference type="EMBL" id="REGN01006022">
    <property type="protein sequence ID" value="RNA11196.1"/>
    <property type="molecule type" value="Genomic_DNA"/>
</dbReference>
<evidence type="ECO:0000313" key="2">
    <source>
        <dbReference type="EMBL" id="RNA11196.1"/>
    </source>
</evidence>
<sequence>MSMSSIQVQVSDNVDGCCAMFNNCSSVLESTYKEHFYSKLKLGYPSTSDLTQAIRSRFQNPEQIQKQKIYFLVTLNNVDQSIEFISTVQKTFEEYTSKLFDQESQSSREKLTSCLNDLATVGSRFKTLLDYGFDQLTSNELEPKIKQWCGVYSSINHKITEEEYNLNETDDPFVQNFVKNLDLLISGFKDSLSEKNRETLTSLIASKTAILFEKNIFKCSFSKYGGLQLDKEIRQLINYLTSQTTWSTREKFSRLTQISILLGLENLMELFEYWNSPLAITWRLTPNEIRQVLLLREDFKAEEVRNLKL</sequence>
<evidence type="ECO:0000259" key="1">
    <source>
        <dbReference type="Pfam" id="PF20662"/>
    </source>
</evidence>
<protein>
    <submittedName>
        <fullName evidence="2">Conserved oligomeric Golgi complex subunit 4</fullName>
    </submittedName>
</protein>
<proteinExistence type="predicted"/>
<dbReference type="InterPro" id="IPR048682">
    <property type="entry name" value="COG4"/>
</dbReference>
<dbReference type="InterPro" id="IPR048684">
    <property type="entry name" value="COG4_C"/>
</dbReference>
<dbReference type="STRING" id="10195.A0A3M7QIE0"/>
<gene>
    <name evidence="2" type="ORF">BpHYR1_031293</name>
</gene>
<dbReference type="Proteomes" id="UP000276133">
    <property type="component" value="Unassembled WGS sequence"/>
</dbReference>
<dbReference type="GO" id="GO:0006890">
    <property type="term" value="P:retrograde vesicle-mediated transport, Golgi to endoplasmic reticulum"/>
    <property type="evidence" value="ECO:0007669"/>
    <property type="project" value="TreeGrafter"/>
</dbReference>
<name>A0A3M7QIE0_BRAPC</name>
<keyword evidence="3" id="KW-1185">Reference proteome</keyword>
<dbReference type="Gene3D" id="1.20.58.1970">
    <property type="match status" value="1"/>
</dbReference>
<dbReference type="Pfam" id="PF20662">
    <property type="entry name" value="COG4_C"/>
    <property type="match status" value="1"/>
</dbReference>
<comment type="caution">
    <text evidence="2">The sequence shown here is derived from an EMBL/GenBank/DDBJ whole genome shotgun (WGS) entry which is preliminary data.</text>
</comment>
<dbReference type="OrthoDB" id="47059at2759"/>
<dbReference type="PANTHER" id="PTHR24016">
    <property type="entry name" value="CONSERVED OLIGOMERIC GOLGI COMPLEX SUBUNIT 4"/>
    <property type="match status" value="1"/>
</dbReference>
<organism evidence="2 3">
    <name type="scientific">Brachionus plicatilis</name>
    <name type="common">Marine rotifer</name>
    <name type="synonym">Brachionus muelleri</name>
    <dbReference type="NCBI Taxonomy" id="10195"/>
    <lineage>
        <taxon>Eukaryota</taxon>
        <taxon>Metazoa</taxon>
        <taxon>Spiralia</taxon>
        <taxon>Gnathifera</taxon>
        <taxon>Rotifera</taxon>
        <taxon>Eurotatoria</taxon>
        <taxon>Monogononta</taxon>
        <taxon>Pseudotrocha</taxon>
        <taxon>Ploima</taxon>
        <taxon>Brachionidae</taxon>
        <taxon>Brachionus</taxon>
    </lineage>
</organism>
<dbReference type="PANTHER" id="PTHR24016:SF0">
    <property type="entry name" value="CONSERVED OLIGOMERIC GOLGI COMPLEX SUBUNIT 4"/>
    <property type="match status" value="1"/>
</dbReference>